<dbReference type="EMBL" id="JAIWYP010000002">
    <property type="protein sequence ID" value="KAH3867763.1"/>
    <property type="molecule type" value="Genomic_DNA"/>
</dbReference>
<evidence type="ECO:0000313" key="2">
    <source>
        <dbReference type="Proteomes" id="UP000828390"/>
    </source>
</evidence>
<evidence type="ECO:0000313" key="1">
    <source>
        <dbReference type="EMBL" id="KAH3867763.1"/>
    </source>
</evidence>
<dbReference type="AlphaFoldDB" id="A0A9D4RHI4"/>
<comment type="caution">
    <text evidence="1">The sequence shown here is derived from an EMBL/GenBank/DDBJ whole genome shotgun (WGS) entry which is preliminary data.</text>
</comment>
<sequence length="123" mass="13901">MDAELLLDFIGVVQTASGMRIIPSTETDGVHGKVVQFCTHKGIRLLPKSKFIDHDWCTRCECSDTGLRCHGMSSDLYESQCTNVKIACQNKWVLTADTTKILIPEYIQMFDTMPVNEEKLVIF</sequence>
<keyword evidence="2" id="KW-1185">Reference proteome</keyword>
<accession>A0A9D4RHI4</accession>
<reference evidence="1" key="1">
    <citation type="journal article" date="2019" name="bioRxiv">
        <title>The Genome of the Zebra Mussel, Dreissena polymorpha: A Resource for Invasive Species Research.</title>
        <authorList>
            <person name="McCartney M.A."/>
            <person name="Auch B."/>
            <person name="Kono T."/>
            <person name="Mallez S."/>
            <person name="Zhang Y."/>
            <person name="Obille A."/>
            <person name="Becker A."/>
            <person name="Abrahante J.E."/>
            <person name="Garbe J."/>
            <person name="Badalamenti J.P."/>
            <person name="Herman A."/>
            <person name="Mangelson H."/>
            <person name="Liachko I."/>
            <person name="Sullivan S."/>
            <person name="Sone E.D."/>
            <person name="Koren S."/>
            <person name="Silverstein K.A.T."/>
            <person name="Beckman K.B."/>
            <person name="Gohl D.M."/>
        </authorList>
    </citation>
    <scope>NUCLEOTIDE SEQUENCE</scope>
    <source>
        <strain evidence="1">Duluth1</strain>
        <tissue evidence="1">Whole animal</tissue>
    </source>
</reference>
<organism evidence="1 2">
    <name type="scientific">Dreissena polymorpha</name>
    <name type="common">Zebra mussel</name>
    <name type="synonym">Mytilus polymorpha</name>
    <dbReference type="NCBI Taxonomy" id="45954"/>
    <lineage>
        <taxon>Eukaryota</taxon>
        <taxon>Metazoa</taxon>
        <taxon>Spiralia</taxon>
        <taxon>Lophotrochozoa</taxon>
        <taxon>Mollusca</taxon>
        <taxon>Bivalvia</taxon>
        <taxon>Autobranchia</taxon>
        <taxon>Heteroconchia</taxon>
        <taxon>Euheterodonta</taxon>
        <taxon>Imparidentia</taxon>
        <taxon>Neoheterodontei</taxon>
        <taxon>Myida</taxon>
        <taxon>Dreissenoidea</taxon>
        <taxon>Dreissenidae</taxon>
        <taxon>Dreissena</taxon>
    </lineage>
</organism>
<proteinExistence type="predicted"/>
<reference evidence="1" key="2">
    <citation type="submission" date="2020-11" db="EMBL/GenBank/DDBJ databases">
        <authorList>
            <person name="McCartney M.A."/>
            <person name="Auch B."/>
            <person name="Kono T."/>
            <person name="Mallez S."/>
            <person name="Becker A."/>
            <person name="Gohl D.M."/>
            <person name="Silverstein K.A.T."/>
            <person name="Koren S."/>
            <person name="Bechman K.B."/>
            <person name="Herman A."/>
            <person name="Abrahante J.E."/>
            <person name="Garbe J."/>
        </authorList>
    </citation>
    <scope>NUCLEOTIDE SEQUENCE</scope>
    <source>
        <strain evidence="1">Duluth1</strain>
        <tissue evidence="1">Whole animal</tissue>
    </source>
</reference>
<protein>
    <submittedName>
        <fullName evidence="1">Uncharacterized protein</fullName>
    </submittedName>
</protein>
<gene>
    <name evidence="1" type="ORF">DPMN_030898</name>
</gene>
<dbReference type="Proteomes" id="UP000828390">
    <property type="component" value="Unassembled WGS sequence"/>
</dbReference>
<name>A0A9D4RHI4_DREPO</name>